<gene>
    <name evidence="2" type="ORF">MN210_11050</name>
</gene>
<proteinExistence type="predicted"/>
<dbReference type="Proteomes" id="UP000829560">
    <property type="component" value="Chromosome"/>
</dbReference>
<feature type="domain" description="dATP/dGTP diphosphohydrolase N-terminal" evidence="1">
    <location>
        <begin position="165"/>
        <end position="257"/>
    </location>
</feature>
<evidence type="ECO:0000313" key="3">
    <source>
        <dbReference type="Proteomes" id="UP000829560"/>
    </source>
</evidence>
<dbReference type="EMBL" id="CP093310">
    <property type="protein sequence ID" value="UNK04738.2"/>
    <property type="molecule type" value="Genomic_DNA"/>
</dbReference>
<sequence length="265" mass="30991">MKHTGIKKGQIWRSKPVDSPLAYSVEVIGVYGNFVEFIVESNNRTEPLRTFREKFDFYAHKEFVVNRDSAQFWVKDEDDSLAAGLKVETRECPKCGIEYNGLEWLLMQTSKMCQICRYQEKIKNETKNHFAQALRQTVNESIQKKPISWSERWPEYFWTEKGDKAKGVKSDNNKRRYSLLPAGTINEVVDVLEFGSAKYADDNWQKVDNARTRYYNAALRHIDSWWSGEVKDDETGKHHLAHAICCLMFLMWFDLSAHKNTEKGK</sequence>
<dbReference type="AlphaFoldDB" id="A0AAT9PBF8"/>
<dbReference type="InterPro" id="IPR044038">
    <property type="entry name" value="dATP/dGTP_diPOhydrolase_N"/>
</dbReference>
<protein>
    <submittedName>
        <fullName evidence="2">dATP/dGTP diphosphohydrolase domain-containing protein</fullName>
    </submittedName>
</protein>
<organism evidence="2 3">
    <name type="scientific">Psychrobacter raelei</name>
    <dbReference type="NCBI Taxonomy" id="2565531"/>
    <lineage>
        <taxon>Bacteria</taxon>
        <taxon>Pseudomonadati</taxon>
        <taxon>Pseudomonadota</taxon>
        <taxon>Gammaproteobacteria</taxon>
        <taxon>Moraxellales</taxon>
        <taxon>Moraxellaceae</taxon>
        <taxon>Psychrobacter</taxon>
    </lineage>
</organism>
<accession>A0AAT9PBF8</accession>
<dbReference type="KEGG" id="prae:MN210_11050"/>
<reference evidence="2" key="1">
    <citation type="submission" date="2024-03" db="EMBL/GenBank/DDBJ databases">
        <title>Psychrobacter raelis sp. nov. isolated from a dog with peritonitis.</title>
        <authorList>
            <person name="Schiavone A."/>
            <person name="Manzulli V."/>
            <person name="Camarda A."/>
            <person name="Cafiero M.A."/>
            <person name="Vasco I."/>
            <person name="Marino L."/>
            <person name="Pennuzzi G."/>
            <person name="Serrecchia L."/>
            <person name="Galante D."/>
            <person name="Pugliese N."/>
        </authorList>
    </citation>
    <scope>NUCLEOTIDE SEQUENCE</scope>
    <source>
        <strain evidence="2">PraFG1</strain>
    </source>
</reference>
<keyword evidence="3" id="KW-1185">Reference proteome</keyword>
<evidence type="ECO:0000259" key="1">
    <source>
        <dbReference type="Pfam" id="PF18909"/>
    </source>
</evidence>
<name>A0AAT9PBF8_9GAMM</name>
<evidence type="ECO:0000313" key="2">
    <source>
        <dbReference type="EMBL" id="UNK04738.2"/>
    </source>
</evidence>
<dbReference type="Pfam" id="PF18909">
    <property type="entry name" value="dGTP_diPhyd_N"/>
    <property type="match status" value="1"/>
</dbReference>
<dbReference type="RefSeq" id="WP_338412063.1">
    <property type="nucleotide sequence ID" value="NZ_CP093310.2"/>
</dbReference>